<evidence type="ECO:0000256" key="6">
    <source>
        <dbReference type="SAM" id="Phobius"/>
    </source>
</evidence>
<evidence type="ECO:0000313" key="8">
    <source>
        <dbReference type="EMBL" id="OAD58788.1"/>
    </source>
</evidence>
<name>A0A310SMS4_9HYME</name>
<dbReference type="SUPFAM" id="SSF48371">
    <property type="entry name" value="ARM repeat"/>
    <property type="match status" value="1"/>
</dbReference>
<evidence type="ECO:0000313" key="9">
    <source>
        <dbReference type="Proteomes" id="UP000250275"/>
    </source>
</evidence>
<feature type="compositionally biased region" description="Basic and acidic residues" evidence="5">
    <location>
        <begin position="1154"/>
        <end position="1171"/>
    </location>
</feature>
<keyword evidence="9" id="KW-1185">Reference proteome</keyword>
<dbReference type="Proteomes" id="UP000250275">
    <property type="component" value="Unassembled WGS sequence"/>
</dbReference>
<comment type="subcellular location">
    <subcellularLocation>
        <location evidence="1">Membrane</location>
        <topology evidence="1">Single-pass type I membrane protein</topology>
    </subcellularLocation>
</comment>
<evidence type="ECO:0000259" key="7">
    <source>
        <dbReference type="Pfam" id="PF21049"/>
    </source>
</evidence>
<feature type="transmembrane region" description="Helical" evidence="6">
    <location>
        <begin position="1517"/>
        <end position="1541"/>
    </location>
</feature>
<organism evidence="8 9">
    <name type="scientific">Eufriesea mexicana</name>
    <dbReference type="NCBI Taxonomy" id="516756"/>
    <lineage>
        <taxon>Eukaryota</taxon>
        <taxon>Metazoa</taxon>
        <taxon>Ecdysozoa</taxon>
        <taxon>Arthropoda</taxon>
        <taxon>Hexapoda</taxon>
        <taxon>Insecta</taxon>
        <taxon>Pterygota</taxon>
        <taxon>Neoptera</taxon>
        <taxon>Endopterygota</taxon>
        <taxon>Hymenoptera</taxon>
        <taxon>Apocrita</taxon>
        <taxon>Aculeata</taxon>
        <taxon>Apoidea</taxon>
        <taxon>Anthophila</taxon>
        <taxon>Apidae</taxon>
        <taxon>Eufriesea</taxon>
    </lineage>
</organism>
<feature type="compositionally biased region" description="Low complexity" evidence="5">
    <location>
        <begin position="1140"/>
        <end position="1153"/>
    </location>
</feature>
<feature type="compositionally biased region" description="Low complexity" evidence="5">
    <location>
        <begin position="1029"/>
        <end position="1059"/>
    </location>
</feature>
<dbReference type="GO" id="GO:0016020">
    <property type="term" value="C:membrane"/>
    <property type="evidence" value="ECO:0007669"/>
    <property type="project" value="UniProtKB-SubCell"/>
</dbReference>
<feature type="compositionally biased region" description="Low complexity" evidence="5">
    <location>
        <begin position="1082"/>
        <end position="1097"/>
    </location>
</feature>
<dbReference type="InterPro" id="IPR031152">
    <property type="entry name" value="PLXDC"/>
</dbReference>
<feature type="compositionally biased region" description="Polar residues" evidence="5">
    <location>
        <begin position="1103"/>
        <end position="1119"/>
    </location>
</feature>
<protein>
    <submittedName>
        <fullName evidence="8">Plexin domain-containing protein 2</fullName>
    </submittedName>
</protein>
<reference evidence="8 9" key="1">
    <citation type="submission" date="2015-07" db="EMBL/GenBank/DDBJ databases">
        <title>The genome of Eufriesea mexicana.</title>
        <authorList>
            <person name="Pan H."/>
            <person name="Kapheim K."/>
        </authorList>
    </citation>
    <scope>NUCLEOTIDE SEQUENCE [LARGE SCALE GENOMIC DNA]</scope>
    <source>
        <strain evidence="8">0111107269</strain>
        <tissue evidence="8">Whole body</tissue>
    </source>
</reference>
<dbReference type="OrthoDB" id="191673at2759"/>
<feature type="domain" description="Cilia- and flagella-associated protein 69 ARM repeats" evidence="7">
    <location>
        <begin position="89"/>
        <end position="799"/>
    </location>
</feature>
<keyword evidence="2 6" id="KW-0812">Transmembrane</keyword>
<sequence length="1578" mass="183122">MEQTKSGERYFHKFKANNVWKEFNCPKYVSHLCLKTDKLPNNVFNFEKELKLDTNDILQKLDDLISDLVTSGSVIRICRLLYDYLSEVGDSGYKVKDLPLVIKVLIFLAENVKKVKEYKFHLDRMLELCNITPLLEKSSESLTHENTMEQYFTMLGHLLIILPTKQQISKVHRALHSLLLKAQVKDAAAVKLEYCRKCMERSRLPMTVAELLQASSTEMYPIILGLVFLLSSISYKCCYRMMEAKVLNVILIRMDLPYATEIYCTRPPDSLIGGIEYDDETTLLIMNILWSLMKSITFPIDIPTNLIENLISTHCVLWGLCYAFKRQIYYSQYRNFNTKIRNEIAIIILLISITLPSWNLVSGGIADTVIKYLVGIESDYVRVFSEIIKFDRTDENLYFEKVLLLIITNLAEVDACIYLMVRRKLMETILQIINPSIKEIKNTWTASQFWDLWMHAMNALSILAPKIPEQFVKYNGVIRLCQVLEWCLNTKFNIKIIITCMNTICIIILSDDKYLQNYFREYGSILLLIKLIMYILKFDKIKMKEQRILTLALISIERLMRKQVLYQKMYQDYSVTFIMELLFRCVYQKDQEFELDQRLLLAIGSYIWECIIWHPESLEKFIQYGGVYIILDVIEIVPYCSRCLFLALFTDICDNSFCGSFLCTWKGIDKRTGLMSLLAKLWREEEIRIKVKRNEDGTLNTLFTILDEELPQMGNKQWVDTYCMKLFRDNSPAVIDMIGSIRSKIYSICKIIERDGERYDMAKERYKVLHASLSIEDRITISTIQLYFTLKLGQVWVEVAKYFEQVGITPLGMDGQALFLMIQRYYLWGSLIKERQARIKQSIKREEDIKEKDEYARIRDSKLILALDAFDELDYIYRTTDKSYMLKKKYEQIQQVNLALKFPYDTDDTHCHRTFQDKIMVTAIFNQHQTISTGLKSNTNLSQMKMKFLPVSPCDSYMSDKTYSELSQVSLSNRYHYEEEHAEGQSSLEHGPVDEISYLSDEDTANDEEAFERHRRDVGKVDEKATLSTEQTPHEQQQPRQQVASQQSQSQSQSQPQQQLLKVANSSKVQINVSYFTDYMTESSVSTSPPSLSTFSTAEQEPAMTSATVGEQETSTKQSMKLIRKNPTNKESVPLIERGNSNATNTSTETNKNLTKETETEMESTDNKDDTDGNIGDISISKFSDLTNKTLTQHNIMKTENDTHQYYNSTFIIDETVGKKYWVDIDNHPDLKVNYLLSQSHRRAATVKLKFDFPFYGHKVRNITIATGGFLYTGEYVHSWLAATQYIAPLMANFDTRLSNDSYVKYVDNGTAFTVVWEKVVLQDKPDAGAFTFQVTLHQNGDIVFVYSVIPLTVELIEDRAHPVKVGLSDAYIMDRIVFFVRKKTIYEYHRVNFNRQDIRNWTVIYLNALPTCLEMDNCRDCLTKLKDFDCKWCSELNQCSTGTFRSRQDWLLKGCDVRMIKEVDNCPLPTTTRKEHIDEYNHVLHMHSEETVTVSEMNAKHSGTSPFERSRDNMNIGVSGIIGILFVIALVVALAAWAAYAYRNPHSASGQMLIRYRPSQWSWRRGEARYTAATIHM</sequence>
<dbReference type="InterPro" id="IPR016024">
    <property type="entry name" value="ARM-type_fold"/>
</dbReference>
<keyword evidence="6" id="KW-0472">Membrane</keyword>
<dbReference type="EMBL" id="KQ760869">
    <property type="protein sequence ID" value="OAD58788.1"/>
    <property type="molecule type" value="Genomic_DNA"/>
</dbReference>
<evidence type="ECO:0000256" key="4">
    <source>
        <dbReference type="ARBA" id="ARBA00022989"/>
    </source>
</evidence>
<evidence type="ECO:0000256" key="5">
    <source>
        <dbReference type="SAM" id="MobiDB-lite"/>
    </source>
</evidence>
<dbReference type="PANTHER" id="PTHR13055:SF12">
    <property type="entry name" value="LD40707P"/>
    <property type="match status" value="1"/>
</dbReference>
<feature type="region of interest" description="Disordered" evidence="5">
    <location>
        <begin position="1082"/>
        <end position="1120"/>
    </location>
</feature>
<keyword evidence="4 6" id="KW-1133">Transmembrane helix</keyword>
<evidence type="ECO:0000256" key="3">
    <source>
        <dbReference type="ARBA" id="ARBA00022729"/>
    </source>
</evidence>
<evidence type="ECO:0000256" key="2">
    <source>
        <dbReference type="ARBA" id="ARBA00022692"/>
    </source>
</evidence>
<proteinExistence type="predicted"/>
<gene>
    <name evidence="8" type="ORF">WN48_10333</name>
</gene>
<keyword evidence="3" id="KW-0732">Signal</keyword>
<dbReference type="InterPro" id="IPR048733">
    <property type="entry name" value="CFA69_ARM_dom"/>
</dbReference>
<dbReference type="PANTHER" id="PTHR13055">
    <property type="entry name" value="TUMOR ENDOTHELIAL MARKER 7 RELATED"/>
    <property type="match status" value="1"/>
</dbReference>
<feature type="transmembrane region" description="Helical" evidence="6">
    <location>
        <begin position="344"/>
        <end position="361"/>
    </location>
</feature>
<accession>A0A310SMS4</accession>
<dbReference type="Pfam" id="PF21049">
    <property type="entry name" value="CFA69_ARM_rpt"/>
    <property type="match status" value="1"/>
</dbReference>
<feature type="region of interest" description="Disordered" evidence="5">
    <location>
        <begin position="1026"/>
        <end position="1061"/>
    </location>
</feature>
<evidence type="ECO:0000256" key="1">
    <source>
        <dbReference type="ARBA" id="ARBA00004479"/>
    </source>
</evidence>
<feature type="region of interest" description="Disordered" evidence="5">
    <location>
        <begin position="1132"/>
        <end position="1173"/>
    </location>
</feature>